<evidence type="ECO:0000313" key="6">
    <source>
        <dbReference type="EMBL" id="MCG4564260.1"/>
    </source>
</evidence>
<dbReference type="PIRSF" id="PIRSF019345">
    <property type="entry name" value="ScpB"/>
    <property type="match status" value="1"/>
</dbReference>
<comment type="caution">
    <text evidence="7">The sequence shown here is derived from an EMBL/GenBank/DDBJ whole genome shotgun (WGS) entry which is preliminary data.</text>
</comment>
<dbReference type="Proteomes" id="UP001108123">
    <property type="component" value="Unassembled WGS sequence"/>
</dbReference>
<evidence type="ECO:0000256" key="5">
    <source>
        <dbReference type="HAMAP-Rule" id="MF_01804"/>
    </source>
</evidence>
<dbReference type="InterPro" id="IPR005234">
    <property type="entry name" value="ScpB_csome_segregation"/>
</dbReference>
<keyword evidence="1 5" id="KW-0963">Cytoplasm</keyword>
<reference evidence="6" key="2">
    <citation type="submission" date="2022-01" db="EMBL/GenBank/DDBJ databases">
        <title>Collection of gut derived symbiotic bacterial strains cultured from healthy donors.</title>
        <authorList>
            <person name="Lin H."/>
            <person name="Kohout C."/>
            <person name="Waligurski E."/>
            <person name="Pamer E.G."/>
        </authorList>
    </citation>
    <scope>NUCLEOTIDE SEQUENCE</scope>
    <source>
        <strain evidence="6">MSK.14.39</strain>
    </source>
</reference>
<keyword evidence="2 5" id="KW-0132">Cell division</keyword>
<dbReference type="Proteomes" id="UP000462760">
    <property type="component" value="Unassembled WGS sequence"/>
</dbReference>
<evidence type="ECO:0000256" key="2">
    <source>
        <dbReference type="ARBA" id="ARBA00022618"/>
    </source>
</evidence>
<dbReference type="NCBIfam" id="TIGR00281">
    <property type="entry name" value="SMC-Scp complex subunit ScpB"/>
    <property type="match status" value="1"/>
</dbReference>
<keyword evidence="9" id="KW-1185">Reference proteome</keyword>
<dbReference type="GO" id="GO:0005737">
    <property type="term" value="C:cytoplasm"/>
    <property type="evidence" value="ECO:0007669"/>
    <property type="project" value="UniProtKB-SubCell"/>
</dbReference>
<name>A0A844FG01_9FIRM</name>
<comment type="subunit">
    <text evidence="5">Homodimer. Homodimerization may be required to stabilize the binding of ScpA to the Smc head domains. Component of a cohesin-like complex composed of ScpA, ScpB and the Smc homodimer, in which ScpA and ScpB bind to the head domain of Smc. The presence of the three proteins is required for the association of the complex with DNA.</text>
</comment>
<dbReference type="Gene3D" id="1.10.10.10">
    <property type="entry name" value="Winged helix-like DNA-binding domain superfamily/Winged helix DNA-binding domain"/>
    <property type="match status" value="2"/>
</dbReference>
<comment type="function">
    <text evidence="5">Participates in chromosomal partition during cell division. May act via the formation of a condensin-like complex containing Smc and ScpA that pull DNA away from mid-cell into both cell halves.</text>
</comment>
<evidence type="ECO:0000256" key="4">
    <source>
        <dbReference type="ARBA" id="ARBA00023306"/>
    </source>
</evidence>
<keyword evidence="4 5" id="KW-0131">Cell cycle</keyword>
<evidence type="ECO:0000313" key="8">
    <source>
        <dbReference type="Proteomes" id="UP000462760"/>
    </source>
</evidence>
<dbReference type="HAMAP" id="MF_01804">
    <property type="entry name" value="ScpB"/>
    <property type="match status" value="1"/>
</dbReference>
<dbReference type="EMBL" id="JAKNID010000004">
    <property type="protein sequence ID" value="MCG4564260.1"/>
    <property type="molecule type" value="Genomic_DNA"/>
</dbReference>
<comment type="subcellular location">
    <subcellularLocation>
        <location evidence="5">Cytoplasm</location>
    </subcellularLocation>
    <text evidence="5">Associated with two foci at the outer edges of the nucleoid region in young cells, and at four foci within both cell halves in older cells.</text>
</comment>
<dbReference type="InterPro" id="IPR036388">
    <property type="entry name" value="WH-like_DNA-bd_sf"/>
</dbReference>
<comment type="similarity">
    <text evidence="5">Belongs to the ScpB family.</text>
</comment>
<evidence type="ECO:0000256" key="3">
    <source>
        <dbReference type="ARBA" id="ARBA00022829"/>
    </source>
</evidence>
<dbReference type="RefSeq" id="WP_154483530.1">
    <property type="nucleotide sequence ID" value="NZ_JAHLOA010000004.1"/>
</dbReference>
<dbReference type="OrthoDB" id="9806226at2"/>
<evidence type="ECO:0000313" key="9">
    <source>
        <dbReference type="Proteomes" id="UP001108123"/>
    </source>
</evidence>
<dbReference type="AlphaFoldDB" id="A0A844FG01"/>
<dbReference type="EMBL" id="VULR01000004">
    <property type="protein sequence ID" value="MSS42901.1"/>
    <property type="molecule type" value="Genomic_DNA"/>
</dbReference>
<evidence type="ECO:0000256" key="1">
    <source>
        <dbReference type="ARBA" id="ARBA00022490"/>
    </source>
</evidence>
<gene>
    <name evidence="5 7" type="primary">scpB</name>
    <name evidence="7" type="ORF">FYJ27_04025</name>
    <name evidence="6" type="ORF">L0P62_02255</name>
</gene>
<dbReference type="GO" id="GO:0051301">
    <property type="term" value="P:cell division"/>
    <property type="evidence" value="ECO:0007669"/>
    <property type="project" value="UniProtKB-KW"/>
</dbReference>
<keyword evidence="3 5" id="KW-0159">Chromosome partition</keyword>
<dbReference type="PANTHER" id="PTHR34298">
    <property type="entry name" value="SEGREGATION AND CONDENSATION PROTEIN B"/>
    <property type="match status" value="1"/>
</dbReference>
<dbReference type="PANTHER" id="PTHR34298:SF2">
    <property type="entry name" value="SEGREGATION AND CONDENSATION PROTEIN B"/>
    <property type="match status" value="1"/>
</dbReference>
<protein>
    <recommendedName>
        <fullName evidence="5">Segregation and condensation protein B</fullName>
    </recommendedName>
</protein>
<sequence length="174" mass="20175">MDKKEIKSIIEALLFIWGDPLSLKDISYVLEIDEKKTKEIIHEMIDEFNFDRRGIKIIQIEDSYQLGTRAEHFKWIEKLSIPKTKKNLSNAALETLSIIAYRQPITKSEIEAIRGVRCDKALDTLLEKEIIEEKGRLEKTGRPIIYGTTKQFLKYFGLGSLNELPSLNDFKTNN</sequence>
<organism evidence="7 8">
    <name type="scientific">Anaerosalibacter bizertensis</name>
    <dbReference type="NCBI Taxonomy" id="932217"/>
    <lineage>
        <taxon>Bacteria</taxon>
        <taxon>Bacillati</taxon>
        <taxon>Bacillota</taxon>
        <taxon>Tissierellia</taxon>
        <taxon>Tissierellales</taxon>
        <taxon>Sporanaerobacteraceae</taxon>
        <taxon>Anaerosalibacter</taxon>
    </lineage>
</organism>
<proteinExistence type="inferred from homology"/>
<dbReference type="GO" id="GO:0051304">
    <property type="term" value="P:chromosome separation"/>
    <property type="evidence" value="ECO:0007669"/>
    <property type="project" value="InterPro"/>
</dbReference>
<accession>A0A844FG01</accession>
<dbReference type="SUPFAM" id="SSF46785">
    <property type="entry name" value="Winged helix' DNA-binding domain"/>
    <property type="match status" value="2"/>
</dbReference>
<dbReference type="InterPro" id="IPR036390">
    <property type="entry name" value="WH_DNA-bd_sf"/>
</dbReference>
<evidence type="ECO:0000313" key="7">
    <source>
        <dbReference type="EMBL" id="MSS42901.1"/>
    </source>
</evidence>
<dbReference type="Pfam" id="PF04079">
    <property type="entry name" value="SMC_ScpB"/>
    <property type="match status" value="1"/>
</dbReference>
<reference evidence="7 8" key="1">
    <citation type="submission" date="2019-08" db="EMBL/GenBank/DDBJ databases">
        <title>In-depth cultivation of the pig gut microbiome towards novel bacterial diversity and tailored functional studies.</title>
        <authorList>
            <person name="Wylensek D."/>
            <person name="Hitch T.C.A."/>
            <person name="Clavel T."/>
        </authorList>
    </citation>
    <scope>NUCLEOTIDE SEQUENCE [LARGE SCALE GENOMIC DNA]</scope>
    <source>
        <strain evidence="7 8">Med78-601-WT-4W-RMD-3</strain>
    </source>
</reference>
<dbReference type="GO" id="GO:0006260">
    <property type="term" value="P:DNA replication"/>
    <property type="evidence" value="ECO:0007669"/>
    <property type="project" value="UniProtKB-UniRule"/>
</dbReference>